<name>A0A0C9XPE9_9AGAR</name>
<dbReference type="Proteomes" id="UP000054477">
    <property type="component" value="Unassembled WGS sequence"/>
</dbReference>
<evidence type="ECO:0000313" key="2">
    <source>
        <dbReference type="EMBL" id="KIK03414.1"/>
    </source>
</evidence>
<dbReference type="EMBL" id="KN838580">
    <property type="protein sequence ID" value="KIK03414.1"/>
    <property type="molecule type" value="Genomic_DNA"/>
</dbReference>
<evidence type="ECO:0000313" key="3">
    <source>
        <dbReference type="Proteomes" id="UP000054477"/>
    </source>
</evidence>
<dbReference type="HOGENOM" id="CLU_580125_0_0_1"/>
<keyword evidence="3" id="KW-1185">Reference proteome</keyword>
<dbReference type="AlphaFoldDB" id="A0A0C9XPE9"/>
<organism evidence="2 3">
    <name type="scientific">Laccaria amethystina LaAM-08-1</name>
    <dbReference type="NCBI Taxonomy" id="1095629"/>
    <lineage>
        <taxon>Eukaryota</taxon>
        <taxon>Fungi</taxon>
        <taxon>Dikarya</taxon>
        <taxon>Basidiomycota</taxon>
        <taxon>Agaricomycotina</taxon>
        <taxon>Agaricomycetes</taxon>
        <taxon>Agaricomycetidae</taxon>
        <taxon>Agaricales</taxon>
        <taxon>Agaricineae</taxon>
        <taxon>Hydnangiaceae</taxon>
        <taxon>Laccaria</taxon>
    </lineage>
</organism>
<evidence type="ECO:0000256" key="1">
    <source>
        <dbReference type="SAM" id="MobiDB-lite"/>
    </source>
</evidence>
<dbReference type="OrthoDB" id="3222645at2759"/>
<accession>A0A0C9XPE9</accession>
<sequence>MPPDPETNLNRGKWIRGSSASAQAAVHDAKQQVKSSSGNREWTTNRSRSNQPDHDIAQGGELVNPAKDELDTVGERAGSPITLGRKLRKKDVDSSSSLGITASQAPVGTPIAAPATLVGIGKASRERGDADATNTQSSKEQSLRRKIVELEDALQQATSSAMNLDHHYRKLWDRANAQSEELQRCQHQVHRLLDDNRSLAHELEAVKAKPTDAKTLPKVRGKELKVDNTDVDQTANEEIWDMPEESDILLTAAAIQMVDVLNVEVRRVAAVLGKALQKTKYEEGHRQIMEITEKARLMLGENMVALLSAELPERARSQDLLDGLLDIFAFARWPTPNANQKNLFEEQFPPIFNAIRDLRKALGEDITSIDIEVATIDPGATFDSAFMDNGWPALTKESTLEIVSGTTSLGLKKVIMKPSTEGDSLAPNVEVICRPKVILERTLQEALVPPSSRAQKKGVLKRGAALGDGRG</sequence>
<protein>
    <submittedName>
        <fullName evidence="2">Uncharacterized protein</fullName>
    </submittedName>
</protein>
<reference evidence="2 3" key="1">
    <citation type="submission" date="2014-04" db="EMBL/GenBank/DDBJ databases">
        <authorList>
            <consortium name="DOE Joint Genome Institute"/>
            <person name="Kuo A."/>
            <person name="Kohler A."/>
            <person name="Nagy L.G."/>
            <person name="Floudas D."/>
            <person name="Copeland A."/>
            <person name="Barry K.W."/>
            <person name="Cichocki N."/>
            <person name="Veneault-Fourrey C."/>
            <person name="LaButti K."/>
            <person name="Lindquist E.A."/>
            <person name="Lipzen A."/>
            <person name="Lundell T."/>
            <person name="Morin E."/>
            <person name="Murat C."/>
            <person name="Sun H."/>
            <person name="Tunlid A."/>
            <person name="Henrissat B."/>
            <person name="Grigoriev I.V."/>
            <person name="Hibbett D.S."/>
            <person name="Martin F."/>
            <person name="Nordberg H.P."/>
            <person name="Cantor M.N."/>
            <person name="Hua S.X."/>
        </authorList>
    </citation>
    <scope>NUCLEOTIDE SEQUENCE [LARGE SCALE GENOMIC DNA]</scope>
    <source>
        <strain evidence="2 3">LaAM-08-1</strain>
    </source>
</reference>
<feature type="region of interest" description="Disordered" evidence="1">
    <location>
        <begin position="1"/>
        <end position="63"/>
    </location>
</feature>
<gene>
    <name evidence="2" type="ORF">K443DRAFT_5376</name>
</gene>
<feature type="compositionally biased region" description="Polar residues" evidence="1">
    <location>
        <begin position="32"/>
        <end position="50"/>
    </location>
</feature>
<feature type="region of interest" description="Disordered" evidence="1">
    <location>
        <begin position="75"/>
        <end position="102"/>
    </location>
</feature>
<feature type="region of interest" description="Disordered" evidence="1">
    <location>
        <begin position="122"/>
        <end position="143"/>
    </location>
</feature>
<reference evidence="3" key="2">
    <citation type="submission" date="2015-01" db="EMBL/GenBank/DDBJ databases">
        <title>Evolutionary Origins and Diversification of the Mycorrhizal Mutualists.</title>
        <authorList>
            <consortium name="DOE Joint Genome Institute"/>
            <consortium name="Mycorrhizal Genomics Consortium"/>
            <person name="Kohler A."/>
            <person name="Kuo A."/>
            <person name="Nagy L.G."/>
            <person name="Floudas D."/>
            <person name="Copeland A."/>
            <person name="Barry K.W."/>
            <person name="Cichocki N."/>
            <person name="Veneault-Fourrey C."/>
            <person name="LaButti K."/>
            <person name="Lindquist E.A."/>
            <person name="Lipzen A."/>
            <person name="Lundell T."/>
            <person name="Morin E."/>
            <person name="Murat C."/>
            <person name="Riley R."/>
            <person name="Ohm R."/>
            <person name="Sun H."/>
            <person name="Tunlid A."/>
            <person name="Henrissat B."/>
            <person name="Grigoriev I.V."/>
            <person name="Hibbett D.S."/>
            <person name="Martin F."/>
        </authorList>
    </citation>
    <scope>NUCLEOTIDE SEQUENCE [LARGE SCALE GENOMIC DNA]</scope>
    <source>
        <strain evidence="3">LaAM-08-1</strain>
    </source>
</reference>
<proteinExistence type="predicted"/>